<dbReference type="EMBL" id="JAZHXJ010000857">
    <property type="protein sequence ID" value="KAL1849855.1"/>
    <property type="molecule type" value="Genomic_DNA"/>
</dbReference>
<evidence type="ECO:0000313" key="1">
    <source>
        <dbReference type="EMBL" id="KAL1849855.1"/>
    </source>
</evidence>
<comment type="caution">
    <text evidence="1">The sequence shown here is derived from an EMBL/GenBank/DDBJ whole genome shotgun (WGS) entry which is preliminary data.</text>
</comment>
<protein>
    <submittedName>
        <fullName evidence="1">Uncharacterized protein</fullName>
    </submittedName>
</protein>
<sequence>MSMARRYLLTVSFSRRNVLLLGSREACRWRPMGPLLLAVASIAITLLSVQKSLRPLFCNICHLKPTACYHKDTSQGSPICFG</sequence>
<dbReference type="Proteomes" id="UP001586593">
    <property type="component" value="Unassembled WGS sequence"/>
</dbReference>
<proteinExistence type="predicted"/>
<accession>A0ABR3W098</accession>
<reference evidence="1 2" key="1">
    <citation type="journal article" date="2024" name="Commun. Biol.">
        <title>Comparative genomic analysis of thermophilic fungi reveals convergent evolutionary adaptations and gene losses.</title>
        <authorList>
            <person name="Steindorff A.S."/>
            <person name="Aguilar-Pontes M.V."/>
            <person name="Robinson A.J."/>
            <person name="Andreopoulos B."/>
            <person name="LaButti K."/>
            <person name="Kuo A."/>
            <person name="Mondo S."/>
            <person name="Riley R."/>
            <person name="Otillar R."/>
            <person name="Haridas S."/>
            <person name="Lipzen A."/>
            <person name="Grimwood J."/>
            <person name="Schmutz J."/>
            <person name="Clum A."/>
            <person name="Reid I.D."/>
            <person name="Moisan M.C."/>
            <person name="Butler G."/>
            <person name="Nguyen T.T.M."/>
            <person name="Dewar K."/>
            <person name="Conant G."/>
            <person name="Drula E."/>
            <person name="Henrissat B."/>
            <person name="Hansel C."/>
            <person name="Singer S."/>
            <person name="Hutchinson M.I."/>
            <person name="de Vries R.P."/>
            <person name="Natvig D.O."/>
            <person name="Powell A.J."/>
            <person name="Tsang A."/>
            <person name="Grigoriev I.V."/>
        </authorList>
    </citation>
    <scope>NUCLEOTIDE SEQUENCE [LARGE SCALE GENOMIC DNA]</scope>
    <source>
        <strain evidence="1 2">ATCC 24622</strain>
    </source>
</reference>
<organism evidence="1 2">
    <name type="scientific">Phialemonium thermophilum</name>
    <dbReference type="NCBI Taxonomy" id="223376"/>
    <lineage>
        <taxon>Eukaryota</taxon>
        <taxon>Fungi</taxon>
        <taxon>Dikarya</taxon>
        <taxon>Ascomycota</taxon>
        <taxon>Pezizomycotina</taxon>
        <taxon>Sordariomycetes</taxon>
        <taxon>Sordariomycetidae</taxon>
        <taxon>Cephalothecales</taxon>
        <taxon>Cephalothecaceae</taxon>
        <taxon>Phialemonium</taxon>
    </lineage>
</organism>
<gene>
    <name evidence="1" type="ORF">VTK73DRAFT_9805</name>
</gene>
<evidence type="ECO:0000313" key="2">
    <source>
        <dbReference type="Proteomes" id="UP001586593"/>
    </source>
</evidence>
<keyword evidence="2" id="KW-1185">Reference proteome</keyword>
<name>A0ABR3W098_9PEZI</name>